<evidence type="ECO:0000313" key="3">
    <source>
        <dbReference type="EMBL" id="KAF4302928.1"/>
    </source>
</evidence>
<proteinExistence type="predicted"/>
<dbReference type="OrthoDB" id="3686619at2759"/>
<evidence type="ECO:0000259" key="2">
    <source>
        <dbReference type="Pfam" id="PF16297"/>
    </source>
</evidence>
<feature type="region of interest" description="Disordered" evidence="1">
    <location>
        <begin position="314"/>
        <end position="348"/>
    </location>
</feature>
<dbReference type="InterPro" id="IPR032549">
    <property type="entry name" value="DUF4939"/>
</dbReference>
<keyword evidence="4" id="KW-1185">Reference proteome</keyword>
<reference evidence="3" key="1">
    <citation type="submission" date="2020-04" db="EMBL/GenBank/DDBJ databases">
        <title>Genome Assembly and Annotation of Botryosphaeria dothidea sdau 11-99, a Latent Pathogen of Apple Fruit Ring Rot in China.</title>
        <authorList>
            <person name="Yu C."/>
            <person name="Diao Y."/>
            <person name="Lu Q."/>
            <person name="Zhao J."/>
            <person name="Cui S."/>
            <person name="Peng C."/>
            <person name="He B."/>
            <person name="Liu H."/>
        </authorList>
    </citation>
    <scope>NUCLEOTIDE SEQUENCE [LARGE SCALE GENOMIC DNA]</scope>
    <source>
        <strain evidence="3">Sdau11-99</strain>
    </source>
</reference>
<dbReference type="InterPro" id="IPR032567">
    <property type="entry name" value="RTL1-rel"/>
</dbReference>
<protein>
    <submittedName>
        <fullName evidence="3">Retrotransposon gag protein</fullName>
    </submittedName>
</protein>
<dbReference type="AlphaFoldDB" id="A0A8H4IPJ8"/>
<feature type="region of interest" description="Disordered" evidence="1">
    <location>
        <begin position="242"/>
        <end position="298"/>
    </location>
</feature>
<evidence type="ECO:0000256" key="1">
    <source>
        <dbReference type="SAM" id="MobiDB-lite"/>
    </source>
</evidence>
<feature type="compositionally biased region" description="Low complexity" evidence="1">
    <location>
        <begin position="17"/>
        <end position="26"/>
    </location>
</feature>
<dbReference type="PANTHER" id="PTHR15503">
    <property type="entry name" value="LDOC1 RELATED"/>
    <property type="match status" value="1"/>
</dbReference>
<dbReference type="Proteomes" id="UP000572817">
    <property type="component" value="Unassembled WGS sequence"/>
</dbReference>
<dbReference type="PANTHER" id="PTHR15503:SF22">
    <property type="entry name" value="TRANSPOSON TY3-I GAG POLYPROTEIN"/>
    <property type="match status" value="1"/>
</dbReference>
<name>A0A8H4IPJ8_9PEZI</name>
<accession>A0A8H4IPJ8</accession>
<dbReference type="EMBL" id="WWBZ02000062">
    <property type="protein sequence ID" value="KAF4302928.1"/>
    <property type="molecule type" value="Genomic_DNA"/>
</dbReference>
<evidence type="ECO:0000313" key="4">
    <source>
        <dbReference type="Proteomes" id="UP000572817"/>
    </source>
</evidence>
<sequence length="609" mass="70742">MAPGSQMDVDPTEGRAEGAPGRAPPALQTEPTRAELLQLIEELKAQNARLIEHTTKRSATKVKVAAPEKFDGDRKKLQSFLLQMQRYLQFNQAQFDNDAEEVLFASTYLRGTAEAWMEPYLRDHLANEYSLEKRRAKTKEIFDTYTGFADNLRATFNDRDEVRKASNDIMTVRQMGSVAVYATKFQQLAAYLEWSDETFRDLFYKGLKDEVKKNMITHEYPPTFQKMVDLASQIDGRMYEWKMGSRQSNTSKPRRERTTLEGGDAMALDAANRQDSKKGNNGHNNKKPKGPNPNWTDEQKQRYKDRLCITCGSDKHFSPKCPQNPRSKKDNKQTSSAQREASVASRQDNHDTLHWTACYDDGCQTHQTSKDISGWYPHEPRNFGMMTRNEEVIETDDIIDSFPLDDELVNSETGELYESTSETQSDNAPIPSDKLDTLVSLEVLAERYGIGNHLRDEWGNLSQTIWIPHQKGIALTVIWGWRQNTLWETRIEQDGKKYELPVTKETTLVERHHQGTSAREQADYDSLRELARILCQYGTATIQHRTLQWIPDKKLNRPTFRYQVRKDKVYWRRKQNSDKWTNWKQAYLQVNEWEDYMHSEVYGYPMPKN</sequence>
<gene>
    <name evidence="3" type="ORF">GTA08_BOTSDO08585</name>
</gene>
<organism evidence="3 4">
    <name type="scientific">Botryosphaeria dothidea</name>
    <dbReference type="NCBI Taxonomy" id="55169"/>
    <lineage>
        <taxon>Eukaryota</taxon>
        <taxon>Fungi</taxon>
        <taxon>Dikarya</taxon>
        <taxon>Ascomycota</taxon>
        <taxon>Pezizomycotina</taxon>
        <taxon>Dothideomycetes</taxon>
        <taxon>Dothideomycetes incertae sedis</taxon>
        <taxon>Botryosphaeriales</taxon>
        <taxon>Botryosphaeriaceae</taxon>
        <taxon>Botryosphaeria</taxon>
    </lineage>
</organism>
<feature type="region of interest" description="Disordered" evidence="1">
    <location>
        <begin position="1"/>
        <end position="30"/>
    </location>
</feature>
<comment type="caution">
    <text evidence="3">The sequence shown here is derived from an EMBL/GenBank/DDBJ whole genome shotgun (WGS) entry which is preliminary data.</text>
</comment>
<feature type="domain" description="DUF4939" evidence="2">
    <location>
        <begin position="56"/>
        <end position="136"/>
    </location>
</feature>
<dbReference type="Pfam" id="PF16297">
    <property type="entry name" value="DUF4939"/>
    <property type="match status" value="1"/>
</dbReference>